<evidence type="ECO:0000256" key="12">
    <source>
        <dbReference type="ARBA" id="ARBA00022786"/>
    </source>
</evidence>
<evidence type="ECO:0000256" key="8">
    <source>
        <dbReference type="ARBA" id="ARBA00022679"/>
    </source>
</evidence>
<dbReference type="PANTHER" id="PTHR12389:SF0">
    <property type="entry name" value="E3 UBIQUITIN-PROTEIN LIGASE LISTERIN"/>
    <property type="match status" value="1"/>
</dbReference>
<dbReference type="GO" id="GO:0061630">
    <property type="term" value="F:ubiquitin protein ligase activity"/>
    <property type="evidence" value="ECO:0007669"/>
    <property type="project" value="UniProtKB-UniRule"/>
</dbReference>
<dbReference type="SMART" id="SM00744">
    <property type="entry name" value="RINGv"/>
    <property type="match status" value="1"/>
</dbReference>
<keyword evidence="11 14" id="KW-0863">Zinc-finger</keyword>
<comment type="pathway">
    <text evidence="3 15">Protein modification; protein ubiquitination.</text>
</comment>
<evidence type="ECO:0000256" key="3">
    <source>
        <dbReference type="ARBA" id="ARBA00004906"/>
    </source>
</evidence>
<dbReference type="PROSITE" id="PS50089">
    <property type="entry name" value="ZF_RING_2"/>
    <property type="match status" value="1"/>
</dbReference>
<evidence type="ECO:0000313" key="17">
    <source>
        <dbReference type="EMBL" id="PKU81703.1"/>
    </source>
</evidence>
<keyword evidence="12 15" id="KW-0833">Ubl conjugation pathway</keyword>
<dbReference type="InterPro" id="IPR039804">
    <property type="entry name" value="RING-CH-C4HC3_LTN1"/>
</dbReference>
<evidence type="ECO:0000256" key="1">
    <source>
        <dbReference type="ARBA" id="ARBA00000900"/>
    </source>
</evidence>
<comment type="function">
    <text evidence="15">E3 ubiquitin-protein ligase. Component of the ribosome quality control complex (RQC), a ribosome-associated complex that mediates ubiquitination and extraction of incompletely synthesized nascent chains for proteasomal degradation.</text>
</comment>
<name>A0A2I0X1C0_9ASPA</name>
<protein>
    <recommendedName>
        <fullName evidence="6 15">E3 ubiquitin-protein ligase listerin</fullName>
        <ecNumber evidence="5 15">2.3.2.27</ecNumber>
    </recommendedName>
    <alternativeName>
        <fullName evidence="15">RING-type E3 ubiquitin transferase listerin</fullName>
    </alternativeName>
</protein>
<organism evidence="17 18">
    <name type="scientific">Dendrobium catenatum</name>
    <dbReference type="NCBI Taxonomy" id="906689"/>
    <lineage>
        <taxon>Eukaryota</taxon>
        <taxon>Viridiplantae</taxon>
        <taxon>Streptophyta</taxon>
        <taxon>Embryophyta</taxon>
        <taxon>Tracheophyta</taxon>
        <taxon>Spermatophyta</taxon>
        <taxon>Magnoliopsida</taxon>
        <taxon>Liliopsida</taxon>
        <taxon>Asparagales</taxon>
        <taxon>Orchidaceae</taxon>
        <taxon>Epidendroideae</taxon>
        <taxon>Malaxideae</taxon>
        <taxon>Dendrobiinae</taxon>
        <taxon>Dendrobium</taxon>
    </lineage>
</organism>
<dbReference type="InterPro" id="IPR001841">
    <property type="entry name" value="Znf_RING"/>
</dbReference>
<keyword evidence="7" id="KW-0963">Cytoplasm</keyword>
<evidence type="ECO:0000256" key="7">
    <source>
        <dbReference type="ARBA" id="ARBA00022490"/>
    </source>
</evidence>
<dbReference type="InterPro" id="IPR011016">
    <property type="entry name" value="Znf_RING-CH"/>
</dbReference>
<dbReference type="SUPFAM" id="SSF57850">
    <property type="entry name" value="RING/U-box"/>
    <property type="match status" value="1"/>
</dbReference>
<dbReference type="GO" id="GO:0072344">
    <property type="term" value="P:rescue of stalled ribosome"/>
    <property type="evidence" value="ECO:0007669"/>
    <property type="project" value="UniProtKB-UniRule"/>
</dbReference>
<dbReference type="InterPro" id="IPR054478">
    <property type="entry name" value="LTN1_UBC"/>
</dbReference>
<keyword evidence="8 15" id="KW-0808">Transferase</keyword>
<accession>A0A2I0X1C0</accession>
<dbReference type="GO" id="GO:0043023">
    <property type="term" value="F:ribosomal large subunit binding"/>
    <property type="evidence" value="ECO:0007669"/>
    <property type="project" value="TreeGrafter"/>
</dbReference>
<evidence type="ECO:0000256" key="2">
    <source>
        <dbReference type="ARBA" id="ARBA00004514"/>
    </source>
</evidence>
<dbReference type="Pfam" id="PF13639">
    <property type="entry name" value="zf-RING_2"/>
    <property type="match status" value="1"/>
</dbReference>
<comment type="subcellular location">
    <subcellularLocation>
        <location evidence="2">Cytoplasm</location>
        <location evidence="2">Cytosol</location>
    </subcellularLocation>
</comment>
<feature type="domain" description="RING-type" evidence="16">
    <location>
        <begin position="1249"/>
        <end position="1296"/>
    </location>
</feature>
<reference evidence="17 18" key="1">
    <citation type="journal article" date="2016" name="Sci. Rep.">
        <title>The Dendrobium catenatum Lindl. genome sequence provides insights into polysaccharide synthase, floral development and adaptive evolution.</title>
        <authorList>
            <person name="Zhang G.Q."/>
            <person name="Xu Q."/>
            <person name="Bian C."/>
            <person name="Tsai W.C."/>
            <person name="Yeh C.M."/>
            <person name="Liu K.W."/>
            <person name="Yoshida K."/>
            <person name="Zhang L.S."/>
            <person name="Chang S.B."/>
            <person name="Chen F."/>
            <person name="Shi Y."/>
            <person name="Su Y.Y."/>
            <person name="Zhang Y.Q."/>
            <person name="Chen L.J."/>
            <person name="Yin Y."/>
            <person name="Lin M."/>
            <person name="Huang H."/>
            <person name="Deng H."/>
            <person name="Wang Z.W."/>
            <person name="Zhu S.L."/>
            <person name="Zhao X."/>
            <person name="Deng C."/>
            <person name="Niu S.C."/>
            <person name="Huang J."/>
            <person name="Wang M."/>
            <person name="Liu G.H."/>
            <person name="Yang H.J."/>
            <person name="Xiao X.J."/>
            <person name="Hsiao Y.Y."/>
            <person name="Wu W.L."/>
            <person name="Chen Y.Y."/>
            <person name="Mitsuda N."/>
            <person name="Ohme-Takagi M."/>
            <person name="Luo Y.B."/>
            <person name="Van de Peer Y."/>
            <person name="Liu Z.J."/>
        </authorList>
    </citation>
    <scope>NUCLEOTIDE SEQUENCE [LARGE SCALE GENOMIC DNA]</scope>
    <source>
        <tissue evidence="17">The whole plant</tissue>
    </source>
</reference>
<dbReference type="EMBL" id="KZ502225">
    <property type="protein sequence ID" value="PKU81703.1"/>
    <property type="molecule type" value="Genomic_DNA"/>
</dbReference>
<keyword evidence="18" id="KW-1185">Reference proteome</keyword>
<dbReference type="SMART" id="SM00184">
    <property type="entry name" value="RING"/>
    <property type="match status" value="1"/>
</dbReference>
<dbReference type="FunFam" id="3.30.40.10:FF:000038">
    <property type="entry name" value="E3 ubiquitin-protein ligase listerin"/>
    <property type="match status" value="1"/>
</dbReference>
<dbReference type="UniPathway" id="UPA00143"/>
<dbReference type="GO" id="GO:0008270">
    <property type="term" value="F:zinc ion binding"/>
    <property type="evidence" value="ECO:0007669"/>
    <property type="project" value="UniProtKB-KW"/>
</dbReference>
<dbReference type="Pfam" id="PF22999">
    <property type="entry name" value="LTN1_E3_ligase_6th"/>
    <property type="match status" value="1"/>
</dbReference>
<dbReference type="GO" id="GO:0005829">
    <property type="term" value="C:cytosol"/>
    <property type="evidence" value="ECO:0007669"/>
    <property type="project" value="UniProtKB-SubCell"/>
</dbReference>
<evidence type="ECO:0000256" key="4">
    <source>
        <dbReference type="ARBA" id="ARBA00007997"/>
    </source>
</evidence>
<dbReference type="PANTHER" id="PTHR12389">
    <property type="entry name" value="ZINC FINGER PROTEIN 294"/>
    <property type="match status" value="1"/>
</dbReference>
<comment type="subunit">
    <text evidence="15">Component of the ribosome quality control complex (RQC).</text>
</comment>
<keyword evidence="9 15" id="KW-0479">Metal-binding</keyword>
<evidence type="ECO:0000256" key="5">
    <source>
        <dbReference type="ARBA" id="ARBA00012483"/>
    </source>
</evidence>
<keyword evidence="13 15" id="KW-0862">Zinc</keyword>
<dbReference type="STRING" id="906689.A0A2I0X1C0"/>
<dbReference type="GO" id="GO:1990112">
    <property type="term" value="C:RQC complex"/>
    <property type="evidence" value="ECO:0007669"/>
    <property type="project" value="UniProtKB-UniRule"/>
</dbReference>
<proteinExistence type="inferred from homology"/>
<dbReference type="GO" id="GO:0016567">
    <property type="term" value="P:protein ubiquitination"/>
    <property type="evidence" value="ECO:0007669"/>
    <property type="project" value="UniProtKB-UniPathway"/>
</dbReference>
<evidence type="ECO:0000256" key="13">
    <source>
        <dbReference type="ARBA" id="ARBA00022833"/>
    </source>
</evidence>
<evidence type="ECO:0000256" key="15">
    <source>
        <dbReference type="RuleBase" id="RU367090"/>
    </source>
</evidence>
<evidence type="ECO:0000256" key="6">
    <source>
        <dbReference type="ARBA" id="ARBA00017157"/>
    </source>
</evidence>
<dbReference type="EC" id="2.3.2.27" evidence="5 15"/>
<comment type="catalytic activity">
    <reaction evidence="1 15">
        <text>S-ubiquitinyl-[E2 ubiquitin-conjugating enzyme]-L-cysteine + [acceptor protein]-L-lysine = [E2 ubiquitin-conjugating enzyme]-L-cysteine + N(6)-ubiquitinyl-[acceptor protein]-L-lysine.</text>
        <dbReference type="EC" id="2.3.2.27"/>
    </reaction>
</comment>
<evidence type="ECO:0000313" key="18">
    <source>
        <dbReference type="Proteomes" id="UP000233837"/>
    </source>
</evidence>
<dbReference type="GO" id="GO:1990116">
    <property type="term" value="P:ribosome-associated ubiquitin-dependent protein catabolic process"/>
    <property type="evidence" value="ECO:0007669"/>
    <property type="project" value="UniProtKB-UniRule"/>
</dbReference>
<dbReference type="CDD" id="cd16491">
    <property type="entry name" value="RING-CH-C4HC3_LTN1"/>
    <property type="match status" value="1"/>
</dbReference>
<evidence type="ECO:0000256" key="9">
    <source>
        <dbReference type="ARBA" id="ARBA00022723"/>
    </source>
</evidence>
<dbReference type="Proteomes" id="UP000233837">
    <property type="component" value="Unassembled WGS sequence"/>
</dbReference>
<dbReference type="Gene3D" id="3.30.40.10">
    <property type="entry name" value="Zinc/RING finger domain, C3HC4 (zinc finger)"/>
    <property type="match status" value="1"/>
</dbReference>
<keyword evidence="10" id="KW-0677">Repeat</keyword>
<dbReference type="InterPro" id="IPR013083">
    <property type="entry name" value="Znf_RING/FYVE/PHD"/>
</dbReference>
<dbReference type="InterPro" id="IPR054477">
    <property type="entry name" value="LTN1_E3_ligase_6th"/>
</dbReference>
<dbReference type="Pfam" id="PF23009">
    <property type="entry name" value="UBC_like"/>
    <property type="match status" value="1"/>
</dbReference>
<evidence type="ECO:0000256" key="14">
    <source>
        <dbReference type="PROSITE-ProRule" id="PRU00175"/>
    </source>
</evidence>
<evidence type="ECO:0000259" key="16">
    <source>
        <dbReference type="PROSITE" id="PS50089"/>
    </source>
</evidence>
<evidence type="ECO:0000256" key="11">
    <source>
        <dbReference type="ARBA" id="ARBA00022771"/>
    </source>
</evidence>
<comment type="similarity">
    <text evidence="4 15">Belongs to the LTN1 family.</text>
</comment>
<gene>
    <name evidence="17" type="ORF">MA16_Dca023896</name>
</gene>
<dbReference type="InterPro" id="IPR039795">
    <property type="entry name" value="LTN1/Rkr1"/>
</dbReference>
<evidence type="ECO:0000256" key="10">
    <source>
        <dbReference type="ARBA" id="ARBA00022737"/>
    </source>
</evidence>
<sequence length="1299" mass="145581">MARHLARKREILGGSVEDEKICFLSRAAVKIIFEEILKMLVFYLNTSSFDWARHSCSFLLSLASLDLTVFRKSFVVENVEIAQFAFHVLEGSFFCLKVLDEDGTLVSSILAALFIIDWECSMSSISDDDNKSKNYHGTELQILPDSQIDTDDHLTEKVDAKCALTSRVHVFCNSLLTRFSSILNMCNLSELRNILIQAIRSSVSETGKLSADVISSLCSTWVIDLLEVTCQDYNQLQLMLDQLLSEANSWPLWVAPLFQGGNRTATLQCSRSSAEINDLSHGNFISFADKLLSNLGVRKVIAGCTQEMPVEGAPSSLHSYSRVWLAAELLCTWSWKGGNALNSLIMPLSKHANDMKSLSGVNIISSLVNILFDGALIHGTNNHWIVFCSWISSDDGVENIEDPFLRALVCLLHAFILKDDIWGRPETAHFIQHVLDKIFLNDHVNRACLRILPYVLSFVVRSLVFQRTEFDVSSKDASLEPFESVELYDNIIIWLENAAAFPPLHLLETGNSEALEWIQVVLACYPLSLQGGIGKLKVVVLRNISESEKKLLLNLIRKQRSANAAASTEDDISAVPSSSALSCVFPMQVELIIAKLTAITVAYCPEELAEEDWSYAMAKLHKWLEPSVLLMEEMAENVDDALTTYTTHDMEVILKKLKNAVQPFDPLLASLSATSLVTFFLISELVELQKADRVEVLQNIDHGNWLHVKDQIMQNVLRLFFTTGVVEAIVKSCGEEASSTIASSRLDYSLFWSLVASSVMNTPEHVRNKAVESMERWGLSKGPISSLYAILFSSKSFPSLQLAAYNFLSTKPIIHLSILKEYFPESNGITNQEPSFFNTMDRISEQSLCLRDEISSFILKPAELSEMALTGHDRVNVFLSWALLLTHLHSLPSSSTTRERLVQFIQDSVNSTILDYLFQHIPLKAIGTSLKKKETELSGDALQAANSARHAISTGFFLLFMESLWPVETEHMASLAGSIYGMMVQLLPSYVRNWFTSLRDRSMSSAIEFFTKVWCSPCLLSDELSQCCNFHKDHESDPLLHVVIGYTVLGSYNPGKDRRPRRSAARDNLAAGDARTPGWIATWMGSSFLQGESCTEGLQSALKSRTQDVQSACRSNDPLARLPLFLYAKSRTYFPNVIFCRDFPATAVKETVLADENFSLSVNKSAYEIVATYKKEETGMDLVIRLPSCYPLRPVDVECTRSLGIIEVKQRKWLLSLTAFVRNQNGAIAEAIRIWKSNFDKEFDGVEECPICYSIIHTTNHSLPRLACKTCKHKFHSACLYKWFSSSHKSTCPLCQTPF</sequence>
<reference evidence="17 18" key="2">
    <citation type="journal article" date="2017" name="Nature">
        <title>The Apostasia genome and the evolution of orchids.</title>
        <authorList>
            <person name="Zhang G.Q."/>
            <person name="Liu K.W."/>
            <person name="Li Z."/>
            <person name="Lohaus R."/>
            <person name="Hsiao Y.Y."/>
            <person name="Niu S.C."/>
            <person name="Wang J.Y."/>
            <person name="Lin Y.C."/>
            <person name="Xu Q."/>
            <person name="Chen L.J."/>
            <person name="Yoshida K."/>
            <person name="Fujiwara S."/>
            <person name="Wang Z.W."/>
            <person name="Zhang Y.Q."/>
            <person name="Mitsuda N."/>
            <person name="Wang M."/>
            <person name="Liu G.H."/>
            <person name="Pecoraro L."/>
            <person name="Huang H.X."/>
            <person name="Xiao X.J."/>
            <person name="Lin M."/>
            <person name="Wu X.Y."/>
            <person name="Wu W.L."/>
            <person name="Chen Y.Y."/>
            <person name="Chang S.B."/>
            <person name="Sakamoto S."/>
            <person name="Ohme-Takagi M."/>
            <person name="Yagi M."/>
            <person name="Zeng S.J."/>
            <person name="Shen C.Y."/>
            <person name="Yeh C.M."/>
            <person name="Luo Y.B."/>
            <person name="Tsai W.C."/>
            <person name="Van de Peer Y."/>
            <person name="Liu Z.J."/>
        </authorList>
    </citation>
    <scope>NUCLEOTIDE SEQUENCE [LARGE SCALE GENOMIC DNA]</scope>
    <source>
        <tissue evidence="17">The whole plant</tissue>
    </source>
</reference>